<evidence type="ECO:0000313" key="8">
    <source>
        <dbReference type="Proteomes" id="UP000516134"/>
    </source>
</evidence>
<dbReference type="Gene3D" id="3.30.565.10">
    <property type="entry name" value="Histidine kinase-like ATPase, C-terminal domain"/>
    <property type="match status" value="1"/>
</dbReference>
<evidence type="ECO:0000256" key="5">
    <source>
        <dbReference type="ARBA" id="ARBA00023012"/>
    </source>
</evidence>
<evidence type="ECO:0000259" key="6">
    <source>
        <dbReference type="PROSITE" id="PS50109"/>
    </source>
</evidence>
<dbReference type="InterPro" id="IPR003594">
    <property type="entry name" value="HATPase_dom"/>
</dbReference>
<protein>
    <recommendedName>
        <fullName evidence="2">histidine kinase</fullName>
        <ecNumber evidence="2">2.7.13.3</ecNumber>
    </recommendedName>
</protein>
<keyword evidence="7" id="KW-0547">Nucleotide-binding</keyword>
<dbReference type="EC" id="2.7.13.3" evidence="2"/>
<organism evidence="7 8">
    <name type="scientific">Sphingomonas daechungensis</name>
    <dbReference type="NCBI Taxonomy" id="1176646"/>
    <lineage>
        <taxon>Bacteria</taxon>
        <taxon>Pseudomonadati</taxon>
        <taxon>Pseudomonadota</taxon>
        <taxon>Alphaproteobacteria</taxon>
        <taxon>Sphingomonadales</taxon>
        <taxon>Sphingomonadaceae</taxon>
        <taxon>Sphingomonas</taxon>
    </lineage>
</organism>
<dbReference type="PANTHER" id="PTHR43711">
    <property type="entry name" value="TWO-COMPONENT HISTIDINE KINASE"/>
    <property type="match status" value="1"/>
</dbReference>
<evidence type="ECO:0000256" key="2">
    <source>
        <dbReference type="ARBA" id="ARBA00012438"/>
    </source>
</evidence>
<dbReference type="Pfam" id="PF02518">
    <property type="entry name" value="HATPase_c"/>
    <property type="match status" value="1"/>
</dbReference>
<dbReference type="CDD" id="cd00075">
    <property type="entry name" value="HATPase"/>
    <property type="match status" value="1"/>
</dbReference>
<keyword evidence="5" id="KW-0902">Two-component regulatory system</keyword>
<feature type="domain" description="Histidine kinase" evidence="6">
    <location>
        <begin position="1"/>
        <end position="102"/>
    </location>
</feature>
<dbReference type="InterPro" id="IPR004358">
    <property type="entry name" value="Sig_transdc_His_kin-like_C"/>
</dbReference>
<dbReference type="InterPro" id="IPR005467">
    <property type="entry name" value="His_kinase_dom"/>
</dbReference>
<evidence type="ECO:0000313" key="7">
    <source>
        <dbReference type="EMBL" id="QNP42489.1"/>
    </source>
</evidence>
<name>A0ABX6SYW0_9SPHN</name>
<comment type="catalytic activity">
    <reaction evidence="1">
        <text>ATP + protein L-histidine = ADP + protein N-phospho-L-histidine.</text>
        <dbReference type="EC" id="2.7.13.3"/>
    </reaction>
</comment>
<dbReference type="PROSITE" id="PS50109">
    <property type="entry name" value="HIS_KIN"/>
    <property type="match status" value="1"/>
</dbReference>
<sequence>MQILVNLLGNAVRHSPDGSTITITFDRSDGFARAHVADQGPGIDPEDQQRIFERFERAKGTEGGSGLGLAIARRLAHAMGGEISLESEPGQGARFTLSLPSV</sequence>
<dbReference type="RefSeq" id="WP_187713921.1">
    <property type="nucleotide sequence ID" value="NZ_CP060780.1"/>
</dbReference>
<keyword evidence="8" id="KW-1185">Reference proteome</keyword>
<keyword evidence="4" id="KW-0418">Kinase</keyword>
<evidence type="ECO:0000256" key="3">
    <source>
        <dbReference type="ARBA" id="ARBA00022679"/>
    </source>
</evidence>
<keyword evidence="7" id="KW-0067">ATP-binding</keyword>
<dbReference type="InterPro" id="IPR036890">
    <property type="entry name" value="HATPase_C_sf"/>
</dbReference>
<dbReference type="EMBL" id="CP060780">
    <property type="protein sequence ID" value="QNP42489.1"/>
    <property type="molecule type" value="Genomic_DNA"/>
</dbReference>
<dbReference type="InterPro" id="IPR050736">
    <property type="entry name" value="Sensor_HK_Regulatory"/>
</dbReference>
<accession>A0ABX6SYW0</accession>
<dbReference type="SMART" id="SM00387">
    <property type="entry name" value="HATPase_c"/>
    <property type="match status" value="1"/>
</dbReference>
<gene>
    <name evidence="7" type="ORF">H9L15_09395</name>
</gene>
<proteinExistence type="predicted"/>
<dbReference type="PANTHER" id="PTHR43711:SF1">
    <property type="entry name" value="HISTIDINE KINASE 1"/>
    <property type="match status" value="1"/>
</dbReference>
<evidence type="ECO:0000256" key="4">
    <source>
        <dbReference type="ARBA" id="ARBA00022777"/>
    </source>
</evidence>
<dbReference type="GO" id="GO:0005524">
    <property type="term" value="F:ATP binding"/>
    <property type="evidence" value="ECO:0007669"/>
    <property type="project" value="UniProtKB-KW"/>
</dbReference>
<evidence type="ECO:0000256" key="1">
    <source>
        <dbReference type="ARBA" id="ARBA00000085"/>
    </source>
</evidence>
<keyword evidence="3" id="KW-0808">Transferase</keyword>
<reference evidence="7 8" key="1">
    <citation type="submission" date="2020-08" db="EMBL/GenBank/DDBJ databases">
        <title>Genome sequence of Sphingomonas daechungensis KACC 18115T.</title>
        <authorList>
            <person name="Hyun D.-W."/>
            <person name="Bae J.-W."/>
        </authorList>
    </citation>
    <scope>NUCLEOTIDE SEQUENCE [LARGE SCALE GENOMIC DNA]</scope>
    <source>
        <strain evidence="7 8">KACC 18115</strain>
    </source>
</reference>
<dbReference type="SUPFAM" id="SSF55874">
    <property type="entry name" value="ATPase domain of HSP90 chaperone/DNA topoisomerase II/histidine kinase"/>
    <property type="match status" value="1"/>
</dbReference>
<dbReference type="Proteomes" id="UP000516134">
    <property type="component" value="Chromosome"/>
</dbReference>
<dbReference type="PRINTS" id="PR00344">
    <property type="entry name" value="BCTRLSENSOR"/>
</dbReference>